<comment type="caution">
    <text evidence="9">The sequence shown here is derived from an EMBL/GenBank/DDBJ whole genome shotgun (WGS) entry which is preliminary data.</text>
</comment>
<comment type="cofactor">
    <cofactor evidence="2">
        <name>Mg(2+)</name>
        <dbReference type="ChEBI" id="CHEBI:18420"/>
    </cofactor>
</comment>
<evidence type="ECO:0000256" key="5">
    <source>
        <dbReference type="ARBA" id="ARBA00022842"/>
    </source>
</evidence>
<feature type="region of interest" description="Disordered" evidence="7">
    <location>
        <begin position="79"/>
        <end position="99"/>
    </location>
</feature>
<dbReference type="Proteomes" id="UP000759537">
    <property type="component" value="Unassembled WGS sequence"/>
</dbReference>
<reference evidence="9" key="2">
    <citation type="journal article" date="2020" name="Nat. Commun.">
        <title>Large-scale genome sequencing of mycorrhizal fungi provides insights into the early evolution of symbiotic traits.</title>
        <authorList>
            <person name="Miyauchi S."/>
            <person name="Kiss E."/>
            <person name="Kuo A."/>
            <person name="Drula E."/>
            <person name="Kohler A."/>
            <person name="Sanchez-Garcia M."/>
            <person name="Morin E."/>
            <person name="Andreopoulos B."/>
            <person name="Barry K.W."/>
            <person name="Bonito G."/>
            <person name="Buee M."/>
            <person name="Carver A."/>
            <person name="Chen C."/>
            <person name="Cichocki N."/>
            <person name="Clum A."/>
            <person name="Culley D."/>
            <person name="Crous P.W."/>
            <person name="Fauchery L."/>
            <person name="Girlanda M."/>
            <person name="Hayes R.D."/>
            <person name="Keri Z."/>
            <person name="LaButti K."/>
            <person name="Lipzen A."/>
            <person name="Lombard V."/>
            <person name="Magnuson J."/>
            <person name="Maillard F."/>
            <person name="Murat C."/>
            <person name="Nolan M."/>
            <person name="Ohm R.A."/>
            <person name="Pangilinan J."/>
            <person name="Pereira M.F."/>
            <person name="Perotto S."/>
            <person name="Peter M."/>
            <person name="Pfister S."/>
            <person name="Riley R."/>
            <person name="Sitrit Y."/>
            <person name="Stielow J.B."/>
            <person name="Szollosi G."/>
            <person name="Zifcakova L."/>
            <person name="Stursova M."/>
            <person name="Spatafora J.W."/>
            <person name="Tedersoo L."/>
            <person name="Vaario L.M."/>
            <person name="Yamada A."/>
            <person name="Yan M."/>
            <person name="Wang P."/>
            <person name="Xu J."/>
            <person name="Bruns T."/>
            <person name="Baldrian P."/>
            <person name="Vilgalys R."/>
            <person name="Dunand C."/>
            <person name="Henrissat B."/>
            <person name="Grigoriev I.V."/>
            <person name="Hibbett D."/>
            <person name="Nagy L.G."/>
            <person name="Martin F.M."/>
        </authorList>
    </citation>
    <scope>NUCLEOTIDE SEQUENCE</scope>
    <source>
        <strain evidence="9">Prilba</strain>
    </source>
</reference>
<protein>
    <recommendedName>
        <fullName evidence="8">Nudix hydrolase domain-containing protein</fullName>
    </recommendedName>
</protein>
<keyword evidence="6" id="KW-0464">Manganese</keyword>
<evidence type="ECO:0000256" key="6">
    <source>
        <dbReference type="ARBA" id="ARBA00023211"/>
    </source>
</evidence>
<dbReference type="PANTHER" id="PTHR12318">
    <property type="entry name" value="TESTOSTERONE-REGULATED PROTEIN RP2"/>
    <property type="match status" value="1"/>
</dbReference>
<dbReference type="InterPro" id="IPR000086">
    <property type="entry name" value="NUDIX_hydrolase_dom"/>
</dbReference>
<organism evidence="9 10">
    <name type="scientific">Russula ochroleuca</name>
    <dbReference type="NCBI Taxonomy" id="152965"/>
    <lineage>
        <taxon>Eukaryota</taxon>
        <taxon>Fungi</taxon>
        <taxon>Dikarya</taxon>
        <taxon>Basidiomycota</taxon>
        <taxon>Agaricomycotina</taxon>
        <taxon>Agaricomycetes</taxon>
        <taxon>Russulales</taxon>
        <taxon>Russulaceae</taxon>
        <taxon>Russula</taxon>
    </lineage>
</organism>
<keyword evidence="5" id="KW-0460">Magnesium</keyword>
<evidence type="ECO:0000256" key="1">
    <source>
        <dbReference type="ARBA" id="ARBA00001936"/>
    </source>
</evidence>
<evidence type="ECO:0000256" key="4">
    <source>
        <dbReference type="ARBA" id="ARBA00022801"/>
    </source>
</evidence>
<dbReference type="InterPro" id="IPR039121">
    <property type="entry name" value="NUDT19"/>
</dbReference>
<evidence type="ECO:0000256" key="3">
    <source>
        <dbReference type="ARBA" id="ARBA00022723"/>
    </source>
</evidence>
<keyword evidence="4" id="KW-0378">Hydrolase</keyword>
<evidence type="ECO:0000256" key="7">
    <source>
        <dbReference type="SAM" id="MobiDB-lite"/>
    </source>
</evidence>
<dbReference type="CDD" id="cd18870">
    <property type="entry name" value="NUDIX_AcylCoAdiphos_Nudt19"/>
    <property type="match status" value="1"/>
</dbReference>
<comment type="cofactor">
    <cofactor evidence="1">
        <name>Mn(2+)</name>
        <dbReference type="ChEBI" id="CHEBI:29035"/>
    </cofactor>
</comment>
<keyword evidence="3" id="KW-0479">Metal-binding</keyword>
<dbReference type="Pfam" id="PF00293">
    <property type="entry name" value="NUDIX"/>
    <property type="match status" value="1"/>
</dbReference>
<dbReference type="Gene3D" id="3.90.79.10">
    <property type="entry name" value="Nucleoside Triphosphate Pyrophosphohydrolase"/>
    <property type="match status" value="1"/>
</dbReference>
<accession>A0A9P5MU03</accession>
<dbReference type="GO" id="GO:0016818">
    <property type="term" value="F:hydrolase activity, acting on acid anhydrides, in phosphorus-containing anhydrides"/>
    <property type="evidence" value="ECO:0007669"/>
    <property type="project" value="InterPro"/>
</dbReference>
<evidence type="ECO:0000259" key="8">
    <source>
        <dbReference type="PROSITE" id="PS51462"/>
    </source>
</evidence>
<reference evidence="9" key="1">
    <citation type="submission" date="2019-10" db="EMBL/GenBank/DDBJ databases">
        <authorList>
            <consortium name="DOE Joint Genome Institute"/>
            <person name="Kuo A."/>
            <person name="Miyauchi S."/>
            <person name="Kiss E."/>
            <person name="Drula E."/>
            <person name="Kohler A."/>
            <person name="Sanchez-Garcia M."/>
            <person name="Andreopoulos B."/>
            <person name="Barry K.W."/>
            <person name="Bonito G."/>
            <person name="Buee M."/>
            <person name="Carver A."/>
            <person name="Chen C."/>
            <person name="Cichocki N."/>
            <person name="Clum A."/>
            <person name="Culley D."/>
            <person name="Crous P.W."/>
            <person name="Fauchery L."/>
            <person name="Girlanda M."/>
            <person name="Hayes R."/>
            <person name="Keri Z."/>
            <person name="LaButti K."/>
            <person name="Lipzen A."/>
            <person name="Lombard V."/>
            <person name="Magnuson J."/>
            <person name="Maillard F."/>
            <person name="Morin E."/>
            <person name="Murat C."/>
            <person name="Nolan M."/>
            <person name="Ohm R."/>
            <person name="Pangilinan J."/>
            <person name="Pereira M."/>
            <person name="Perotto S."/>
            <person name="Peter M."/>
            <person name="Riley R."/>
            <person name="Sitrit Y."/>
            <person name="Stielow B."/>
            <person name="Szollosi G."/>
            <person name="Zifcakova L."/>
            <person name="Stursova M."/>
            <person name="Spatafora J.W."/>
            <person name="Tedersoo L."/>
            <person name="Vaario L.-M."/>
            <person name="Yamada A."/>
            <person name="Yan M."/>
            <person name="Wang P."/>
            <person name="Xu J."/>
            <person name="Bruns T."/>
            <person name="Baldrian P."/>
            <person name="Vilgalys R."/>
            <person name="Henrissat B."/>
            <person name="Grigoriev I.V."/>
            <person name="Hibbett D."/>
            <person name="Nagy L.G."/>
            <person name="Martin F.M."/>
        </authorList>
    </citation>
    <scope>NUCLEOTIDE SEQUENCE</scope>
    <source>
        <strain evidence="9">Prilba</strain>
    </source>
</reference>
<evidence type="ECO:0000313" key="10">
    <source>
        <dbReference type="Proteomes" id="UP000759537"/>
    </source>
</evidence>
<dbReference type="PROSITE" id="PS51462">
    <property type="entry name" value="NUDIX"/>
    <property type="match status" value="1"/>
</dbReference>
<keyword evidence="10" id="KW-1185">Reference proteome</keyword>
<dbReference type="GO" id="GO:0005739">
    <property type="term" value="C:mitochondrion"/>
    <property type="evidence" value="ECO:0007669"/>
    <property type="project" value="TreeGrafter"/>
</dbReference>
<dbReference type="EMBL" id="WHVB01000011">
    <property type="protein sequence ID" value="KAF8478526.1"/>
    <property type="molecule type" value="Genomic_DNA"/>
</dbReference>
<name>A0A9P5MU03_9AGAM</name>
<gene>
    <name evidence="9" type="ORF">DFH94DRAFT_632959</name>
</gene>
<proteinExistence type="predicted"/>
<sequence>MVTRSTSNAKDLSALRPSASLVVVNASNEVLLVHRNPKATSFAGMHVFPGGNYDEKQDESYRMTAIRETFEETGLLLASPATSDPEVSPPPSEAALDASRKSIHTGRTLFRDFLRQHALSADVEALLPFTEWITPLGIPRRFHTRFYVAFLPPFRASGFSSSSSGATQTQHCLPTPTPDGGHEGQEVVEARFVHPLEALAEHRAKQIALMPPQHYILTTLADLLVGREASPYQRERVERLSAGAFGRMVFCPQAGGKKRDADGRVELVFEGDEARGGPRGRLHRSLVLFNAQLPTEVELLRNFDIFTEVEVGAVGSKL</sequence>
<dbReference type="PANTHER" id="PTHR12318:SF0">
    <property type="entry name" value="ACYL-COENZYME A DIPHOSPHATASE NUDT19"/>
    <property type="match status" value="1"/>
</dbReference>
<evidence type="ECO:0000256" key="2">
    <source>
        <dbReference type="ARBA" id="ARBA00001946"/>
    </source>
</evidence>
<dbReference type="GO" id="GO:0046872">
    <property type="term" value="F:metal ion binding"/>
    <property type="evidence" value="ECO:0007669"/>
    <property type="project" value="UniProtKB-KW"/>
</dbReference>
<evidence type="ECO:0000313" key="9">
    <source>
        <dbReference type="EMBL" id="KAF8478526.1"/>
    </source>
</evidence>
<dbReference type="OrthoDB" id="1695362at2759"/>
<dbReference type="AlphaFoldDB" id="A0A9P5MU03"/>
<dbReference type="SUPFAM" id="SSF55811">
    <property type="entry name" value="Nudix"/>
    <property type="match status" value="1"/>
</dbReference>
<feature type="domain" description="Nudix hydrolase" evidence="8">
    <location>
        <begin position="14"/>
        <end position="215"/>
    </location>
</feature>
<dbReference type="InterPro" id="IPR015797">
    <property type="entry name" value="NUDIX_hydrolase-like_dom_sf"/>
</dbReference>
<feature type="region of interest" description="Disordered" evidence="7">
    <location>
        <begin position="161"/>
        <end position="182"/>
    </location>
</feature>